<dbReference type="InterPro" id="IPR017853">
    <property type="entry name" value="GH"/>
</dbReference>
<dbReference type="PROSITE" id="PS00572">
    <property type="entry name" value="GLYCOSYL_HYDROL_F1_1"/>
    <property type="match status" value="1"/>
</dbReference>
<feature type="active site" description="Nucleophile" evidence="3">
    <location>
        <position position="363"/>
    </location>
</feature>
<dbReference type="PROSITE" id="PS00653">
    <property type="entry name" value="GLYCOSYL_HYDROL_F1_2"/>
    <property type="match status" value="1"/>
</dbReference>
<evidence type="ECO:0000256" key="1">
    <source>
        <dbReference type="ARBA" id="ARBA00010838"/>
    </source>
</evidence>
<evidence type="ECO:0000256" key="4">
    <source>
        <dbReference type="RuleBase" id="RU003690"/>
    </source>
</evidence>
<dbReference type="InterPro" id="IPR033132">
    <property type="entry name" value="GH_1_N_CS"/>
</dbReference>
<keyword evidence="7" id="KW-1185">Reference proteome</keyword>
<dbReference type="PANTHER" id="PTHR10353:SF136">
    <property type="entry name" value="ARYL-PHOSPHO-BETA-D-GLUCOSIDASE BGLC"/>
    <property type="match status" value="1"/>
</dbReference>
<dbReference type="Pfam" id="PF00232">
    <property type="entry name" value="Glyco_hydro_1"/>
    <property type="match status" value="1"/>
</dbReference>
<evidence type="ECO:0000256" key="3">
    <source>
        <dbReference type="PROSITE-ProRule" id="PRU10055"/>
    </source>
</evidence>
<evidence type="ECO:0000256" key="2">
    <source>
        <dbReference type="ARBA" id="ARBA00023295"/>
    </source>
</evidence>
<dbReference type="RefSeq" id="WP_123935811.1">
    <property type="nucleotide sequence ID" value="NZ_CP027783.1"/>
</dbReference>
<dbReference type="Gene3D" id="3.20.20.80">
    <property type="entry name" value="Glycosidases"/>
    <property type="match status" value="1"/>
</dbReference>
<comment type="similarity">
    <text evidence="1 4">Belongs to the glycosyl hydrolase 1 family.</text>
</comment>
<dbReference type="Proteomes" id="UP000268310">
    <property type="component" value="Chromosome"/>
</dbReference>
<organism evidence="6 7">
    <name type="scientific">Tetragenococcus osmophilus</name>
    <dbReference type="NCBI Taxonomy" id="526944"/>
    <lineage>
        <taxon>Bacteria</taxon>
        <taxon>Bacillati</taxon>
        <taxon>Bacillota</taxon>
        <taxon>Bacilli</taxon>
        <taxon>Lactobacillales</taxon>
        <taxon>Enterococcaceae</taxon>
        <taxon>Tetragenococcus</taxon>
    </lineage>
</organism>
<keyword evidence="5" id="KW-0378">Hydrolase</keyword>
<dbReference type="InterPro" id="IPR001360">
    <property type="entry name" value="Glyco_hydro_1"/>
</dbReference>
<sequence length="466" mass="54117">MSHKFPKNFLWGASISAHQTEGAYKSDGKGLTVQDTRPRDNHEIADFTVASDHYHHYKEDIQLLAELGVQSFRFSISWARIFPSGSGEVNPSGIEHYQNVIDECLRHNIQPMITLNHFDLPQALEDIGGWSNRETVNAFKNYAETVFKAYGSQVKYWLTINEPNVMLLVDKKILGKQIPLKEKYQQFHHLMIAEKYAFKLCHELVENGQIGPVPNISLVYPATSKPLDNQAALYFNSVRNWAYLDFSCFGRYNTVFKDYLNQKEVSITFAAEDKNLMENHFPDFIAMNFYTTMTVEKPTDKNNMSEGISDQQSEDIMDWGFYKGVTNPYLKKNQFNWTIDPEGLKTTLQTLYDRYHLPIIITENGLGAKDQLTEEGKIHDPYRIDYIKQHLEQCLNAIEAGVDLFGYSPWSAIDLISVHEGISKRYGFIYADRTEKDLKQLKRYKKDSFFWYQKLIQTNEIPLERR</sequence>
<name>A0ABM7A9D1_9ENTE</name>
<dbReference type="InterPro" id="IPR018120">
    <property type="entry name" value="Glyco_hydro_1_AS"/>
</dbReference>
<dbReference type="PRINTS" id="PR00131">
    <property type="entry name" value="GLHYDRLASE1"/>
</dbReference>
<accession>A0ABM7A9D1</accession>
<proteinExistence type="inferred from homology"/>
<evidence type="ECO:0000313" key="7">
    <source>
        <dbReference type="Proteomes" id="UP000268310"/>
    </source>
</evidence>
<dbReference type="EMBL" id="CP027783">
    <property type="protein sequence ID" value="AYW48147.1"/>
    <property type="molecule type" value="Genomic_DNA"/>
</dbReference>
<keyword evidence="2 5" id="KW-0326">Glycosidase</keyword>
<gene>
    <name evidence="6" type="ORF">C7K38_07030</name>
</gene>
<dbReference type="SUPFAM" id="SSF51445">
    <property type="entry name" value="(Trans)glycosidases"/>
    <property type="match status" value="1"/>
</dbReference>
<dbReference type="PANTHER" id="PTHR10353">
    <property type="entry name" value="GLYCOSYL HYDROLASE"/>
    <property type="match status" value="1"/>
</dbReference>
<protein>
    <submittedName>
        <fullName evidence="6">6-phospho-beta-glucosidase</fullName>
    </submittedName>
</protein>
<reference evidence="6 7" key="1">
    <citation type="journal article" date="2012" name="Int. J. Syst. Evol. Microbiol.">
        <title>Characterization of Tetragenococcus strains from sugar thick juice reveals a novel species, Tetragenococcus osmophilus sp. nov., and divides Tetragenococcus halophilus into two subspecies, T. halophilus subsp. halophilus subsp. nov. and T. halophilus subsp. flandriensis subsp. nov.</title>
        <authorList>
            <person name="Juste A."/>
            <person name="Van Trappen S."/>
            <person name="Verreth C."/>
            <person name="Cleenwerck I."/>
            <person name="De Vos P."/>
            <person name="Lievens B."/>
            <person name="Willems K.A."/>
        </authorList>
    </citation>
    <scope>NUCLEOTIDE SEQUENCE [LARGE SCALE GENOMIC DNA]</scope>
    <source>
        <strain evidence="6 7">JCM 31126</strain>
    </source>
</reference>
<evidence type="ECO:0000313" key="6">
    <source>
        <dbReference type="EMBL" id="AYW48147.1"/>
    </source>
</evidence>
<evidence type="ECO:0000256" key="5">
    <source>
        <dbReference type="RuleBase" id="RU004468"/>
    </source>
</evidence>